<feature type="transmembrane region" description="Helical" evidence="4">
    <location>
        <begin position="238"/>
        <end position="259"/>
    </location>
</feature>
<reference evidence="6" key="1">
    <citation type="submission" date="2020-01" db="EMBL/GenBank/DDBJ databases">
        <authorList>
            <person name="Rat A."/>
        </authorList>
    </citation>
    <scope>NUCLEOTIDE SEQUENCE</scope>
    <source>
        <strain evidence="6">LMG 31228</strain>
    </source>
</reference>
<dbReference type="InterPro" id="IPR010645">
    <property type="entry name" value="MFS_4"/>
</dbReference>
<keyword evidence="2 4" id="KW-1133">Transmembrane helix</keyword>
<feature type="domain" description="Major facilitator superfamily (MFS) profile" evidence="5">
    <location>
        <begin position="1"/>
        <end position="376"/>
    </location>
</feature>
<dbReference type="GO" id="GO:0005886">
    <property type="term" value="C:plasma membrane"/>
    <property type="evidence" value="ECO:0007669"/>
    <property type="project" value="TreeGrafter"/>
</dbReference>
<dbReference type="Gene3D" id="1.20.1250.20">
    <property type="entry name" value="MFS general substrate transporter like domains"/>
    <property type="match status" value="2"/>
</dbReference>
<feature type="transmembrane region" description="Helical" evidence="4">
    <location>
        <begin position="106"/>
        <end position="126"/>
    </location>
</feature>
<dbReference type="PANTHER" id="PTHR23537:SF1">
    <property type="entry name" value="SUGAR TRANSPORTER"/>
    <property type="match status" value="1"/>
</dbReference>
<feature type="transmembrane region" description="Helical" evidence="4">
    <location>
        <begin position="290"/>
        <end position="311"/>
    </location>
</feature>
<dbReference type="InterPro" id="IPR020846">
    <property type="entry name" value="MFS_dom"/>
</dbReference>
<proteinExistence type="predicted"/>
<keyword evidence="1 4" id="KW-0812">Transmembrane</keyword>
<comment type="caution">
    <text evidence="6">The sequence shown here is derived from an EMBL/GenBank/DDBJ whole genome shotgun (WGS) entry which is preliminary data.</text>
</comment>
<name>A0A9X9XII4_9PROT</name>
<dbReference type="GO" id="GO:0022857">
    <property type="term" value="F:transmembrane transporter activity"/>
    <property type="evidence" value="ECO:0007669"/>
    <property type="project" value="InterPro"/>
</dbReference>
<evidence type="ECO:0000256" key="2">
    <source>
        <dbReference type="ARBA" id="ARBA00022989"/>
    </source>
</evidence>
<evidence type="ECO:0000256" key="4">
    <source>
        <dbReference type="SAM" id="Phobius"/>
    </source>
</evidence>
<dbReference type="PROSITE" id="PS50850">
    <property type="entry name" value="MFS"/>
    <property type="match status" value="1"/>
</dbReference>
<feature type="transmembrane region" description="Helical" evidence="4">
    <location>
        <begin position="354"/>
        <end position="373"/>
    </location>
</feature>
<evidence type="ECO:0000256" key="3">
    <source>
        <dbReference type="ARBA" id="ARBA00023136"/>
    </source>
</evidence>
<dbReference type="Proteomes" id="UP001138709">
    <property type="component" value="Unassembled WGS sequence"/>
</dbReference>
<sequence>MTTRGVLGPALAGAAATCSGIGLARFAYVPLFPAMVAAGWVDGAGAGLLGAINLTGYLVGALAARRVARALSVPRALDAGMALAVLAAACCAWNGGLAWLGLWRGLAGVAGGTLMGLAGPAVQAVVAPQRRGLAGGVVLLGVGSGVTLGALLVPALVGQGVAAAWLGLSVVTLLLWMLARRFWPAPPAPVGGHHRPAVPRAVRLVIAYALSGAGLVPPMVYLADLAARGHGLGVRAGGLMWVVFGAGAVAGSLSGGALADRMGGRRAMVLALAVQVAALGTALLPGVPALVVAGLLSGMASVGVTAVALAAARERAGAEAGILWVRVTAGFAVAQAVTGFAMAALFGATGESHAAIFAAGLLLSVLALAMGVADHAAARPDAGRAP</sequence>
<accession>A0A9X9XII4</accession>
<feature type="transmembrane region" description="Helical" evidence="4">
    <location>
        <begin position="76"/>
        <end position="100"/>
    </location>
</feature>
<feature type="transmembrane region" description="Helical" evidence="4">
    <location>
        <begin position="163"/>
        <end position="183"/>
    </location>
</feature>
<dbReference type="EMBL" id="JAAEDL010000034">
    <property type="protein sequence ID" value="MBR0683520.1"/>
    <property type="molecule type" value="Genomic_DNA"/>
</dbReference>
<evidence type="ECO:0000313" key="6">
    <source>
        <dbReference type="EMBL" id="MBR0683520.1"/>
    </source>
</evidence>
<protein>
    <submittedName>
        <fullName evidence="6">YbfB/YjiJ family MFS transporter</fullName>
    </submittedName>
</protein>
<dbReference type="PANTHER" id="PTHR23537">
    <property type="match status" value="1"/>
</dbReference>
<feature type="transmembrane region" description="Helical" evidence="4">
    <location>
        <begin position="204"/>
        <end position="223"/>
    </location>
</feature>
<keyword evidence="7" id="KW-1185">Reference proteome</keyword>
<feature type="transmembrane region" description="Helical" evidence="4">
    <location>
        <begin position="133"/>
        <end position="157"/>
    </location>
</feature>
<evidence type="ECO:0000313" key="7">
    <source>
        <dbReference type="Proteomes" id="UP001138709"/>
    </source>
</evidence>
<dbReference type="AlphaFoldDB" id="A0A9X9XII4"/>
<keyword evidence="3 4" id="KW-0472">Membrane</keyword>
<dbReference type="SUPFAM" id="SSF103473">
    <property type="entry name" value="MFS general substrate transporter"/>
    <property type="match status" value="1"/>
</dbReference>
<evidence type="ECO:0000259" key="5">
    <source>
        <dbReference type="PROSITE" id="PS50850"/>
    </source>
</evidence>
<feature type="transmembrane region" description="Helical" evidence="4">
    <location>
        <begin position="266"/>
        <end position="284"/>
    </location>
</feature>
<dbReference type="InterPro" id="IPR036259">
    <property type="entry name" value="MFS_trans_sf"/>
</dbReference>
<feature type="transmembrane region" description="Helical" evidence="4">
    <location>
        <begin position="44"/>
        <end position="64"/>
    </location>
</feature>
<dbReference type="Pfam" id="PF06779">
    <property type="entry name" value="MFS_4"/>
    <property type="match status" value="1"/>
</dbReference>
<feature type="transmembrane region" description="Helical" evidence="4">
    <location>
        <begin position="323"/>
        <end position="348"/>
    </location>
</feature>
<dbReference type="RefSeq" id="WP_211849088.1">
    <property type="nucleotide sequence ID" value="NZ_JAAEDL010000034.1"/>
</dbReference>
<reference evidence="6" key="2">
    <citation type="journal article" date="2021" name="Syst. Appl. Microbiol.">
        <title>Roseomonas hellenica sp. nov., isolated from roots of wild-growing Alkanna tinctoria.</title>
        <authorList>
            <person name="Rat A."/>
            <person name="Naranjo H.D."/>
            <person name="Lebbe L."/>
            <person name="Cnockaert M."/>
            <person name="Krigas N."/>
            <person name="Grigoriadou K."/>
            <person name="Maloupa E."/>
            <person name="Willems A."/>
        </authorList>
    </citation>
    <scope>NUCLEOTIDE SEQUENCE</scope>
    <source>
        <strain evidence="6">LMG 31228</strain>
    </source>
</reference>
<organism evidence="6 7">
    <name type="scientific">Neoroseomonas eburnea</name>
    <dbReference type="NCBI Taxonomy" id="1346889"/>
    <lineage>
        <taxon>Bacteria</taxon>
        <taxon>Pseudomonadati</taxon>
        <taxon>Pseudomonadota</taxon>
        <taxon>Alphaproteobacteria</taxon>
        <taxon>Acetobacterales</taxon>
        <taxon>Acetobacteraceae</taxon>
        <taxon>Neoroseomonas</taxon>
    </lineage>
</organism>
<evidence type="ECO:0000256" key="1">
    <source>
        <dbReference type="ARBA" id="ARBA00022692"/>
    </source>
</evidence>
<gene>
    <name evidence="6" type="ORF">GXW74_23750</name>
</gene>